<feature type="domain" description="TonB C-terminal" evidence="2">
    <location>
        <begin position="181"/>
        <end position="238"/>
    </location>
</feature>
<keyword evidence="1" id="KW-0812">Transmembrane</keyword>
<dbReference type="Proteomes" id="UP001474120">
    <property type="component" value="Unassembled WGS sequence"/>
</dbReference>
<dbReference type="InterPro" id="IPR037682">
    <property type="entry name" value="TonB_C"/>
</dbReference>
<sequence length="243" mass="27359">MLAKKSHKAEIGAYSKIFFQLGLLLSLVVIYIAIEWRTFDRTVSELSATNIQEEEIMDIPITERILEVKPPPPPPPAPEVIEIVADEKEIEETILESTETDESEYVEVIEMDLIEEVVEEEQVEQDIPFAIIEDPPVFPGCKGTKEQKKKCLQEKITQHVSKNYNTGLSQDLGLTPGKKKVYVVFKIDKTGNISEARARGPHARLEKEALRVVNMLPKLTPGKQRGIPVSVSYTLPITLQVQI</sequence>
<dbReference type="RefSeq" id="WP_342159493.1">
    <property type="nucleotide sequence ID" value="NZ_JBCDNA010000001.1"/>
</dbReference>
<evidence type="ECO:0000313" key="4">
    <source>
        <dbReference type="Proteomes" id="UP001474120"/>
    </source>
</evidence>
<dbReference type="Gene3D" id="3.30.1150.10">
    <property type="match status" value="1"/>
</dbReference>
<evidence type="ECO:0000313" key="3">
    <source>
        <dbReference type="EMBL" id="MEL4455625.1"/>
    </source>
</evidence>
<name>A0ABU9L1D8_9FLAO</name>
<reference evidence="3 4" key="1">
    <citation type="submission" date="2024-04" db="EMBL/GenBank/DDBJ databases">
        <title>whole genome sequencing of Lutimonas vermicola strain IMCC1616.</title>
        <authorList>
            <person name="Bae S.S."/>
        </authorList>
    </citation>
    <scope>NUCLEOTIDE SEQUENCE [LARGE SCALE GENOMIC DNA]</scope>
    <source>
        <strain evidence="3 4">IMCC1616</strain>
    </source>
</reference>
<keyword evidence="1" id="KW-1133">Transmembrane helix</keyword>
<dbReference type="Pfam" id="PF03544">
    <property type="entry name" value="TonB_C"/>
    <property type="match status" value="1"/>
</dbReference>
<organism evidence="3 4">
    <name type="scientific">Lutimonas vermicola</name>
    <dbReference type="NCBI Taxonomy" id="414288"/>
    <lineage>
        <taxon>Bacteria</taxon>
        <taxon>Pseudomonadati</taxon>
        <taxon>Bacteroidota</taxon>
        <taxon>Flavobacteriia</taxon>
        <taxon>Flavobacteriales</taxon>
        <taxon>Flavobacteriaceae</taxon>
        <taxon>Lutimonas</taxon>
    </lineage>
</organism>
<protein>
    <submittedName>
        <fullName evidence="3">Energy transducer TonB</fullName>
    </submittedName>
</protein>
<dbReference type="SUPFAM" id="SSF74653">
    <property type="entry name" value="TolA/TonB C-terminal domain"/>
    <property type="match status" value="1"/>
</dbReference>
<feature type="transmembrane region" description="Helical" evidence="1">
    <location>
        <begin position="12"/>
        <end position="34"/>
    </location>
</feature>
<keyword evidence="1" id="KW-0472">Membrane</keyword>
<dbReference type="EMBL" id="JBCDNA010000001">
    <property type="protein sequence ID" value="MEL4455625.1"/>
    <property type="molecule type" value="Genomic_DNA"/>
</dbReference>
<evidence type="ECO:0000259" key="2">
    <source>
        <dbReference type="Pfam" id="PF03544"/>
    </source>
</evidence>
<proteinExistence type="predicted"/>
<evidence type="ECO:0000256" key="1">
    <source>
        <dbReference type="SAM" id="Phobius"/>
    </source>
</evidence>
<accession>A0ABU9L1D8</accession>
<keyword evidence="4" id="KW-1185">Reference proteome</keyword>
<comment type="caution">
    <text evidence="3">The sequence shown here is derived from an EMBL/GenBank/DDBJ whole genome shotgun (WGS) entry which is preliminary data.</text>
</comment>
<gene>
    <name evidence="3" type="ORF">AABB81_06935</name>
</gene>